<proteinExistence type="predicted"/>
<accession>A0A223KP34</accession>
<protein>
    <recommendedName>
        <fullName evidence="3">DUF4362 domain-containing protein</fullName>
    </recommendedName>
</protein>
<dbReference type="PROSITE" id="PS51257">
    <property type="entry name" value="PROKAR_LIPOPROTEIN"/>
    <property type="match status" value="1"/>
</dbReference>
<organism evidence="1 2">
    <name type="scientific">Sutcliffiella cohnii</name>
    <dbReference type="NCBI Taxonomy" id="33932"/>
    <lineage>
        <taxon>Bacteria</taxon>
        <taxon>Bacillati</taxon>
        <taxon>Bacillota</taxon>
        <taxon>Bacilli</taxon>
        <taxon>Bacillales</taxon>
        <taxon>Bacillaceae</taxon>
        <taxon>Sutcliffiella</taxon>
    </lineage>
</organism>
<gene>
    <name evidence="1" type="ORF">BC6307_07680</name>
</gene>
<keyword evidence="2" id="KW-1185">Reference proteome</keyword>
<sequence>MKTINVFLVLFLGLLFISGCTGEQKSTDIYMYPDNIPLPYIKVPEDIVDIHGELENKERFDEFFLNVEQGIEDSIRVVRYTTEGAPILYDYDFDKEAIKVKIDSTRDGFGQKEIIHTTCSAIKVDETSSRTSYNLKRCIPKIEDNTILIIEHK</sequence>
<dbReference type="Pfam" id="PF14275">
    <property type="entry name" value="DUF4362"/>
    <property type="match status" value="1"/>
</dbReference>
<dbReference type="Proteomes" id="UP000215224">
    <property type="component" value="Chromosome"/>
</dbReference>
<dbReference type="KEGG" id="bcoh:BC6307_07680"/>
<evidence type="ECO:0000313" key="1">
    <source>
        <dbReference type="EMBL" id="AST91166.1"/>
    </source>
</evidence>
<reference evidence="1 2" key="1">
    <citation type="submission" date="2016-12" db="EMBL/GenBank/DDBJ databases">
        <title>The whole genome sequencing and assembly of Bacillus cohnii DSM 6307T strain.</title>
        <authorList>
            <person name="Lee Y.-J."/>
            <person name="Yi H."/>
            <person name="Bahn Y.-S."/>
            <person name="Kim J.F."/>
            <person name="Lee D.-W."/>
        </authorList>
    </citation>
    <scope>NUCLEOTIDE SEQUENCE [LARGE SCALE GENOMIC DNA]</scope>
    <source>
        <strain evidence="1 2">DSM 6307</strain>
    </source>
</reference>
<dbReference type="STRING" id="1314751.GCA_001591425_00509"/>
<evidence type="ECO:0000313" key="2">
    <source>
        <dbReference type="Proteomes" id="UP000215224"/>
    </source>
</evidence>
<evidence type="ECO:0008006" key="3">
    <source>
        <dbReference type="Google" id="ProtNLM"/>
    </source>
</evidence>
<dbReference type="EMBL" id="CP018866">
    <property type="protein sequence ID" value="AST91166.1"/>
    <property type="molecule type" value="Genomic_DNA"/>
</dbReference>
<dbReference type="RefSeq" id="WP_066411656.1">
    <property type="nucleotide sequence ID" value="NZ_CP018866.1"/>
</dbReference>
<dbReference type="AlphaFoldDB" id="A0A223KP34"/>
<dbReference type="InterPro" id="IPR025372">
    <property type="entry name" value="DUF4362"/>
</dbReference>
<name>A0A223KP34_9BACI</name>